<dbReference type="EMBL" id="BPQB01000039">
    <property type="protein sequence ID" value="GJE94366.1"/>
    <property type="molecule type" value="Genomic_DNA"/>
</dbReference>
<dbReference type="InterPro" id="IPR032675">
    <property type="entry name" value="LRR_dom_sf"/>
</dbReference>
<evidence type="ECO:0000313" key="1">
    <source>
        <dbReference type="EMBL" id="GJE94366.1"/>
    </source>
</evidence>
<comment type="caution">
    <text evidence="1">The sequence shown here is derived from an EMBL/GenBank/DDBJ whole genome shotgun (WGS) entry which is preliminary data.</text>
</comment>
<dbReference type="SUPFAM" id="SSF52047">
    <property type="entry name" value="RNI-like"/>
    <property type="match status" value="1"/>
</dbReference>
<organism evidence="1 2">
    <name type="scientific">Phanerochaete sordida</name>
    <dbReference type="NCBI Taxonomy" id="48140"/>
    <lineage>
        <taxon>Eukaryota</taxon>
        <taxon>Fungi</taxon>
        <taxon>Dikarya</taxon>
        <taxon>Basidiomycota</taxon>
        <taxon>Agaricomycotina</taxon>
        <taxon>Agaricomycetes</taxon>
        <taxon>Polyporales</taxon>
        <taxon>Phanerochaetaceae</taxon>
        <taxon>Phanerochaete</taxon>
    </lineage>
</organism>
<proteinExistence type="predicted"/>
<dbReference type="Proteomes" id="UP000703269">
    <property type="component" value="Unassembled WGS sequence"/>
</dbReference>
<dbReference type="OrthoDB" id="2751365at2759"/>
<evidence type="ECO:0000313" key="2">
    <source>
        <dbReference type="Proteomes" id="UP000703269"/>
    </source>
</evidence>
<dbReference type="AlphaFoldDB" id="A0A9P3GGH7"/>
<reference evidence="1 2" key="1">
    <citation type="submission" date="2021-08" db="EMBL/GenBank/DDBJ databases">
        <title>Draft Genome Sequence of Phanerochaete sordida strain YK-624.</title>
        <authorList>
            <person name="Mori T."/>
            <person name="Dohra H."/>
            <person name="Suzuki T."/>
            <person name="Kawagishi H."/>
            <person name="Hirai H."/>
        </authorList>
    </citation>
    <scope>NUCLEOTIDE SEQUENCE [LARGE SCALE GENOMIC DNA]</scope>
    <source>
        <strain evidence="1 2">YK-624</strain>
    </source>
</reference>
<dbReference type="Gene3D" id="3.80.10.10">
    <property type="entry name" value="Ribonuclease Inhibitor"/>
    <property type="match status" value="1"/>
</dbReference>
<gene>
    <name evidence="1" type="ORF">PsYK624_105350</name>
</gene>
<name>A0A9P3GGH7_9APHY</name>
<keyword evidence="2" id="KW-1185">Reference proteome</keyword>
<protein>
    <recommendedName>
        <fullName evidence="3">F-box domain-containing protein</fullName>
    </recommendedName>
</protein>
<accession>A0A9P3GGH7</accession>
<sequence>MHRCLLVPEIIRLITEEMSSFESEVFSDGSYFLGEWPISLPQDERASFAALARVCKVFYEPAMDALWKNLDSLDRVLRQVSGVIHAAPADSTGTLTGPSARFFENAKRVQSVYVYQRPGAVDQLRELKLRHPCMPVLFPNLRKLTVYRLSPELASFLPWFIGPTLERLGTLSCLDANFYTTTLAQIAQVAPRFQELCHFAGVPEKACSIHSAFRHLTVFRCTSGITRDGLLRLSRLPALRTLKLSTMPHIAPDSLGANSFPSLVEVAIAPGHAATDISSVSLLMRSISSPALKSACVDTAHSSWEPSARSVNDLLHAVSKHTSLTELSIVAPEYRAFHGEPLPISTLFGHSALEYLRLALPGILVTPDDISRMGTAWPRLHTFEMRRQRGGMPLGTTTFKFGVLALFALHMPRLSHLAIDVETVSQAELDLPGVCCTNPILLSLDHNNLEESDGFKIAAYIDAVYPKASIDTDVVSLELEVAKLMPEAAFSASKAWLRISDEYLPLLARVREHERMRAEAARVA</sequence>
<evidence type="ECO:0008006" key="3">
    <source>
        <dbReference type="Google" id="ProtNLM"/>
    </source>
</evidence>